<keyword evidence="3" id="KW-0472">Membrane</keyword>
<dbReference type="GO" id="GO:0004842">
    <property type="term" value="F:ubiquitin-protein transferase activity"/>
    <property type="evidence" value="ECO:0007669"/>
    <property type="project" value="InterPro"/>
</dbReference>
<feature type="active site" description="Glycyl thioester intermediate" evidence="2">
    <location>
        <position position="83"/>
    </location>
</feature>
<evidence type="ECO:0000256" key="1">
    <source>
        <dbReference type="ARBA" id="ARBA00022786"/>
    </source>
</evidence>
<sequence>MAIRGVDFKWYDGFFLSMLATTQLLNIYAKTELVIYVCVISINFYTFLLDFLMLNSWYLLYNRVGQGNVNEEVLNRLPTSATCMNLLKLPPYTRKLLEYSGTKLASVPAKDLLNRSINAKLQLIMGWLADNRQRFYK</sequence>
<dbReference type="AlphaFoldDB" id="A0A833RDV8"/>
<dbReference type="InterPro" id="IPR035983">
    <property type="entry name" value="Hect_E3_ubiquitin_ligase"/>
</dbReference>
<protein>
    <submittedName>
        <fullName evidence="5">E3 ubiquitin-protein ligase UPL6-like protein</fullName>
    </submittedName>
</protein>
<keyword evidence="3" id="KW-0812">Transmembrane</keyword>
<evidence type="ECO:0000313" key="5">
    <source>
        <dbReference type="EMBL" id="KAF3336817.1"/>
    </source>
</evidence>
<evidence type="ECO:0000313" key="6">
    <source>
        <dbReference type="Proteomes" id="UP000623129"/>
    </source>
</evidence>
<feature type="domain" description="HECT" evidence="4">
    <location>
        <begin position="75"/>
        <end position="95"/>
    </location>
</feature>
<accession>A0A833RDV8</accession>
<keyword evidence="3" id="KW-1133">Transmembrane helix</keyword>
<evidence type="ECO:0000256" key="2">
    <source>
        <dbReference type="PROSITE-ProRule" id="PRU00104"/>
    </source>
</evidence>
<dbReference type="InterPro" id="IPR000569">
    <property type="entry name" value="HECT_dom"/>
</dbReference>
<proteinExistence type="predicted"/>
<dbReference type="Gene3D" id="3.30.2410.10">
    <property type="entry name" value="Hect, E3 ligase catalytic domain"/>
    <property type="match status" value="1"/>
</dbReference>
<dbReference type="OrthoDB" id="8068875at2759"/>
<evidence type="ECO:0000259" key="4">
    <source>
        <dbReference type="PROSITE" id="PS50237"/>
    </source>
</evidence>
<reference evidence="5" key="1">
    <citation type="submission" date="2020-01" db="EMBL/GenBank/DDBJ databases">
        <title>Genome sequence of Kobresia littledalei, the first chromosome-level genome in the family Cyperaceae.</title>
        <authorList>
            <person name="Qu G."/>
        </authorList>
    </citation>
    <scope>NUCLEOTIDE SEQUENCE</scope>
    <source>
        <strain evidence="5">C.B.Clarke</strain>
        <tissue evidence="5">Leaf</tissue>
    </source>
</reference>
<dbReference type="SUPFAM" id="SSF56204">
    <property type="entry name" value="Hect, E3 ligase catalytic domain"/>
    <property type="match status" value="1"/>
</dbReference>
<keyword evidence="6" id="KW-1185">Reference proteome</keyword>
<dbReference type="EMBL" id="SWLB01000007">
    <property type="protein sequence ID" value="KAF3336817.1"/>
    <property type="molecule type" value="Genomic_DNA"/>
</dbReference>
<dbReference type="Proteomes" id="UP000623129">
    <property type="component" value="Unassembled WGS sequence"/>
</dbReference>
<keyword evidence="1 2" id="KW-0833">Ubl conjugation pathway</keyword>
<name>A0A833RDV8_9POAL</name>
<comment type="caution">
    <text evidence="5">The sequence shown here is derived from an EMBL/GenBank/DDBJ whole genome shotgun (WGS) entry which is preliminary data.</text>
</comment>
<gene>
    <name evidence="5" type="ORF">FCM35_KLT19403</name>
</gene>
<dbReference type="PROSITE" id="PS50237">
    <property type="entry name" value="HECT"/>
    <property type="match status" value="1"/>
</dbReference>
<organism evidence="5 6">
    <name type="scientific">Carex littledalei</name>
    <dbReference type="NCBI Taxonomy" id="544730"/>
    <lineage>
        <taxon>Eukaryota</taxon>
        <taxon>Viridiplantae</taxon>
        <taxon>Streptophyta</taxon>
        <taxon>Embryophyta</taxon>
        <taxon>Tracheophyta</taxon>
        <taxon>Spermatophyta</taxon>
        <taxon>Magnoliopsida</taxon>
        <taxon>Liliopsida</taxon>
        <taxon>Poales</taxon>
        <taxon>Cyperaceae</taxon>
        <taxon>Cyperoideae</taxon>
        <taxon>Cariceae</taxon>
        <taxon>Carex</taxon>
        <taxon>Carex subgen. Euthyceras</taxon>
    </lineage>
</organism>
<feature type="transmembrane region" description="Helical" evidence="3">
    <location>
        <begin position="33"/>
        <end position="54"/>
    </location>
</feature>
<evidence type="ECO:0000256" key="3">
    <source>
        <dbReference type="SAM" id="Phobius"/>
    </source>
</evidence>